<dbReference type="InterPro" id="IPR055472">
    <property type="entry name" value="DUF7044"/>
</dbReference>
<evidence type="ECO:0000313" key="5">
    <source>
        <dbReference type="EMBL" id="CAF2835758.1"/>
    </source>
</evidence>
<dbReference type="InterPro" id="IPR055470">
    <property type="entry name" value="DUF7042"/>
</dbReference>
<feature type="domain" description="DUF7045" evidence="4">
    <location>
        <begin position="403"/>
        <end position="504"/>
    </location>
</feature>
<name>A0A7R8CJ46_LEPSM</name>
<evidence type="ECO:0000259" key="3">
    <source>
        <dbReference type="Pfam" id="PF23071"/>
    </source>
</evidence>
<dbReference type="AlphaFoldDB" id="A0A7R8CJ46"/>
<dbReference type="Proteomes" id="UP000675881">
    <property type="component" value="Chromosome 14"/>
</dbReference>
<feature type="domain" description="DUF7043" evidence="2">
    <location>
        <begin position="288"/>
        <end position="390"/>
    </location>
</feature>
<dbReference type="PANTHER" id="PTHR22255">
    <property type="entry name" value="LP06548P"/>
    <property type="match status" value="1"/>
</dbReference>
<keyword evidence="6" id="KW-1185">Reference proteome</keyword>
<proteinExistence type="predicted"/>
<dbReference type="Pfam" id="PF23069">
    <property type="entry name" value="DUF7042"/>
    <property type="match status" value="1"/>
</dbReference>
<dbReference type="Pfam" id="PF23070">
    <property type="entry name" value="DUF7043"/>
    <property type="match status" value="1"/>
</dbReference>
<evidence type="ECO:0000313" key="6">
    <source>
        <dbReference type="Proteomes" id="UP000675881"/>
    </source>
</evidence>
<gene>
    <name evidence="5" type="ORF">LSAA_4876</name>
</gene>
<evidence type="ECO:0000259" key="4">
    <source>
        <dbReference type="Pfam" id="PF23073"/>
    </source>
</evidence>
<protein>
    <submittedName>
        <fullName evidence="5">(salmon louse) hypothetical protein</fullName>
    </submittedName>
</protein>
<dbReference type="Pfam" id="PF23071">
    <property type="entry name" value="DUF7044"/>
    <property type="match status" value="1"/>
</dbReference>
<accession>A0A7R8CJ46</accession>
<sequence length="563" mass="64682">MLSFTSSSLLSLHHSPFLDIVVQVQAQISISTCLLDWEYVGDYETQRIGAPPSNNSYYYRVSIKQDGISLWGHCYKKYGSSVLLKDVNGCFQCIRLEKLSPRIVRIWTTEWNRCFSLENYAKFYCPKEELTAPHQKQIFLFRSTDGYGHSNFTPSLCPFSGRFLIDSNNLGGVKSLLSTCPNGNIIRVEKYFPSKILEGSSTGLVEQEMECLGNWENRDQTFTLFVLDRLTKEQAKYRCARIEQNNTSEALITLSSNASCPEKREDGQIYALKKILHKPLPSVVAKGSSCRFPSALLGQWTNMKIDKYTITYKDIDLMQIFSYHCVRVSPRNSDRFIIYLKSSCGHEWYGCLWIVQRSSNVLEFQVGKEQSTNPTLKLCNNDQFLKKTWSIEARHTKDKTSLCPVAGIYTGQIPDAPILCAKLKSDCKNQEFMMYKVTFCSKINILYEEREYQCLGQWTEGKDGHIFTYVKRRDLRSYECFVGKMENESIYLIESGSTCRRGLQVKKFGMELNKIQSCPKLFEEPIGNNEISDYIKSSHCGIHPQVLHWPILVITIVIGFVYL</sequence>
<feature type="domain" description="DUF7042" evidence="1">
    <location>
        <begin position="154"/>
        <end position="262"/>
    </location>
</feature>
<dbReference type="EMBL" id="HG994593">
    <property type="protein sequence ID" value="CAF2835758.1"/>
    <property type="molecule type" value="Genomic_DNA"/>
</dbReference>
<feature type="domain" description="DUF7044" evidence="3">
    <location>
        <begin position="32"/>
        <end position="129"/>
    </location>
</feature>
<dbReference type="OrthoDB" id="6607284at2759"/>
<dbReference type="PANTHER" id="PTHR22255:SF4">
    <property type="entry name" value="CATION-INDEPENDENT MANNOSE-6-PHOSPHATE RECEPTOR"/>
    <property type="match status" value="1"/>
</dbReference>
<dbReference type="InterPro" id="IPR055471">
    <property type="entry name" value="DUF7043"/>
</dbReference>
<evidence type="ECO:0000259" key="2">
    <source>
        <dbReference type="Pfam" id="PF23070"/>
    </source>
</evidence>
<organism evidence="5 6">
    <name type="scientific">Lepeophtheirus salmonis</name>
    <name type="common">Salmon louse</name>
    <name type="synonym">Caligus salmonis</name>
    <dbReference type="NCBI Taxonomy" id="72036"/>
    <lineage>
        <taxon>Eukaryota</taxon>
        <taxon>Metazoa</taxon>
        <taxon>Ecdysozoa</taxon>
        <taxon>Arthropoda</taxon>
        <taxon>Crustacea</taxon>
        <taxon>Multicrustacea</taxon>
        <taxon>Hexanauplia</taxon>
        <taxon>Copepoda</taxon>
        <taxon>Siphonostomatoida</taxon>
        <taxon>Caligidae</taxon>
        <taxon>Lepeophtheirus</taxon>
    </lineage>
</organism>
<evidence type="ECO:0000259" key="1">
    <source>
        <dbReference type="Pfam" id="PF23069"/>
    </source>
</evidence>
<reference evidence="5" key="1">
    <citation type="submission" date="2021-02" db="EMBL/GenBank/DDBJ databases">
        <authorList>
            <person name="Bekaert M."/>
        </authorList>
    </citation>
    <scope>NUCLEOTIDE SEQUENCE</scope>
    <source>
        <strain evidence="5">IoA-00</strain>
    </source>
</reference>
<dbReference type="Pfam" id="PF23073">
    <property type="entry name" value="DUF7045"/>
    <property type="match status" value="1"/>
</dbReference>
<dbReference type="InterPro" id="IPR055473">
    <property type="entry name" value="DUF7045"/>
</dbReference>